<dbReference type="Proteomes" id="UP000596742">
    <property type="component" value="Unassembled WGS sequence"/>
</dbReference>
<proteinExistence type="predicted"/>
<protein>
    <submittedName>
        <fullName evidence="1">Uncharacterized protein</fullName>
    </submittedName>
</protein>
<accession>A0A8B6DS69</accession>
<dbReference type="EMBL" id="UYJE01003840">
    <property type="protein sequence ID" value="VDI22826.1"/>
    <property type="molecule type" value="Genomic_DNA"/>
</dbReference>
<comment type="caution">
    <text evidence="1">The sequence shown here is derived from an EMBL/GenBank/DDBJ whole genome shotgun (WGS) entry which is preliminary data.</text>
</comment>
<reference evidence="1" key="1">
    <citation type="submission" date="2018-11" db="EMBL/GenBank/DDBJ databases">
        <authorList>
            <person name="Alioto T."/>
            <person name="Alioto T."/>
        </authorList>
    </citation>
    <scope>NUCLEOTIDE SEQUENCE</scope>
</reference>
<gene>
    <name evidence="1" type="ORF">MGAL_10B013104</name>
</gene>
<keyword evidence="2" id="KW-1185">Reference proteome</keyword>
<sequence>MQLIISAISYLGAGDYTCAQSLDCNSLDAVDIKSALSYLGTEDSDTRQKRNLVITLRNHDRTRDKLYFHTTIQCSNMCHWQQFPVWVQYWCSQQPSR</sequence>
<dbReference type="AlphaFoldDB" id="A0A8B6DS69"/>
<feature type="non-terminal residue" evidence="1">
    <location>
        <position position="97"/>
    </location>
</feature>
<organism evidence="1 2">
    <name type="scientific">Mytilus galloprovincialis</name>
    <name type="common">Mediterranean mussel</name>
    <dbReference type="NCBI Taxonomy" id="29158"/>
    <lineage>
        <taxon>Eukaryota</taxon>
        <taxon>Metazoa</taxon>
        <taxon>Spiralia</taxon>
        <taxon>Lophotrochozoa</taxon>
        <taxon>Mollusca</taxon>
        <taxon>Bivalvia</taxon>
        <taxon>Autobranchia</taxon>
        <taxon>Pteriomorphia</taxon>
        <taxon>Mytilida</taxon>
        <taxon>Mytiloidea</taxon>
        <taxon>Mytilidae</taxon>
        <taxon>Mytilinae</taxon>
        <taxon>Mytilus</taxon>
    </lineage>
</organism>
<evidence type="ECO:0000313" key="2">
    <source>
        <dbReference type="Proteomes" id="UP000596742"/>
    </source>
</evidence>
<evidence type="ECO:0000313" key="1">
    <source>
        <dbReference type="EMBL" id="VDI22826.1"/>
    </source>
</evidence>
<name>A0A8B6DS69_MYTGA</name>